<accession>A0ABR2WWF5</accession>
<dbReference type="PANTHER" id="PTHR47706:SF9">
    <property type="entry name" value="NMRA-LIKE DOMAIN-CONTAINING PROTEIN-RELATED"/>
    <property type="match status" value="1"/>
</dbReference>
<keyword evidence="5" id="KW-1185">Reference proteome</keyword>
<gene>
    <name evidence="4" type="ORF">K7432_005518</name>
</gene>
<evidence type="ECO:0000259" key="3">
    <source>
        <dbReference type="Pfam" id="PF05368"/>
    </source>
</evidence>
<dbReference type="InterPro" id="IPR036291">
    <property type="entry name" value="NAD(P)-bd_dom_sf"/>
</dbReference>
<keyword evidence="2" id="KW-0560">Oxidoreductase</keyword>
<dbReference type="Gene3D" id="3.90.25.10">
    <property type="entry name" value="UDP-galactose 4-epimerase, domain 1"/>
    <property type="match status" value="1"/>
</dbReference>
<evidence type="ECO:0000313" key="5">
    <source>
        <dbReference type="Proteomes" id="UP001479436"/>
    </source>
</evidence>
<keyword evidence="1" id="KW-0521">NADP</keyword>
<dbReference type="SUPFAM" id="SSF51735">
    <property type="entry name" value="NAD(P)-binding Rossmann-fold domains"/>
    <property type="match status" value="1"/>
</dbReference>
<dbReference type="Pfam" id="PF05368">
    <property type="entry name" value="NmrA"/>
    <property type="match status" value="1"/>
</dbReference>
<dbReference type="Proteomes" id="UP001479436">
    <property type="component" value="Unassembled WGS sequence"/>
</dbReference>
<evidence type="ECO:0000256" key="2">
    <source>
        <dbReference type="ARBA" id="ARBA00023002"/>
    </source>
</evidence>
<protein>
    <recommendedName>
        <fullName evidence="3">NmrA-like domain-containing protein</fullName>
    </recommendedName>
</protein>
<sequence>MSLPVLVVGATGALGKNIVKALLNKGDQVKVSVLVRDIQKLPKEWENKVQAFIGDLTQPDSLRRALKEQKAVISVVQGGRDVVIDGQKNLLEAIKESGSVKHFFPSTFALDLFQLSGNLAPLGLALRCEFAEYLSANKGDIKITHILNGGFVEAVFDNLEILDFKTNTIRIWGDGNTKFDITTLEDTGRFTAEALLDPNVGERFECHGEEVSLNELAERLEKALGVELKRDMLGSVEELKTMLEKKLSQDPNAHLSEQYMLPLVSGVGKLHNLQNSKYPNVKPKSLEQYIAEFRKVSPHDMKNPDYVGRVKSSN</sequence>
<dbReference type="EMBL" id="JASJQH010000220">
    <property type="protein sequence ID" value="KAK9765830.1"/>
    <property type="molecule type" value="Genomic_DNA"/>
</dbReference>
<comment type="caution">
    <text evidence="4">The sequence shown here is derived from an EMBL/GenBank/DDBJ whole genome shotgun (WGS) entry which is preliminary data.</text>
</comment>
<dbReference type="PANTHER" id="PTHR47706">
    <property type="entry name" value="NMRA-LIKE FAMILY PROTEIN"/>
    <property type="match status" value="1"/>
</dbReference>
<reference evidence="4 5" key="1">
    <citation type="submission" date="2023-04" db="EMBL/GenBank/DDBJ databases">
        <title>Genome of Basidiobolus ranarum AG-B5.</title>
        <authorList>
            <person name="Stajich J.E."/>
            <person name="Carter-House D."/>
            <person name="Gryganskyi A."/>
        </authorList>
    </citation>
    <scope>NUCLEOTIDE SEQUENCE [LARGE SCALE GENOMIC DNA]</scope>
    <source>
        <strain evidence="4 5">AG-B5</strain>
    </source>
</reference>
<proteinExistence type="predicted"/>
<feature type="domain" description="NmrA-like" evidence="3">
    <location>
        <begin position="5"/>
        <end position="244"/>
    </location>
</feature>
<evidence type="ECO:0000313" key="4">
    <source>
        <dbReference type="EMBL" id="KAK9765830.1"/>
    </source>
</evidence>
<evidence type="ECO:0000256" key="1">
    <source>
        <dbReference type="ARBA" id="ARBA00022857"/>
    </source>
</evidence>
<organism evidence="4 5">
    <name type="scientific">Basidiobolus ranarum</name>
    <dbReference type="NCBI Taxonomy" id="34480"/>
    <lineage>
        <taxon>Eukaryota</taxon>
        <taxon>Fungi</taxon>
        <taxon>Fungi incertae sedis</taxon>
        <taxon>Zoopagomycota</taxon>
        <taxon>Entomophthoromycotina</taxon>
        <taxon>Basidiobolomycetes</taxon>
        <taxon>Basidiobolales</taxon>
        <taxon>Basidiobolaceae</taxon>
        <taxon>Basidiobolus</taxon>
    </lineage>
</organism>
<dbReference type="Gene3D" id="3.40.50.720">
    <property type="entry name" value="NAD(P)-binding Rossmann-like Domain"/>
    <property type="match status" value="1"/>
</dbReference>
<name>A0ABR2WWF5_9FUNG</name>
<dbReference type="InterPro" id="IPR051609">
    <property type="entry name" value="NmrA/Isoflavone_reductase-like"/>
</dbReference>
<dbReference type="InterPro" id="IPR008030">
    <property type="entry name" value="NmrA-like"/>
</dbReference>